<dbReference type="EMBL" id="JH767132">
    <property type="protein sequence ID" value="EQC42428.1"/>
    <property type="molecule type" value="Genomic_DNA"/>
</dbReference>
<evidence type="ECO:0000256" key="1">
    <source>
        <dbReference type="SAM" id="Coils"/>
    </source>
</evidence>
<dbReference type="RefSeq" id="XP_008603851.1">
    <property type="nucleotide sequence ID" value="XM_008605629.1"/>
</dbReference>
<keyword evidence="1" id="KW-0175">Coiled coil</keyword>
<feature type="coiled-coil region" evidence="1">
    <location>
        <begin position="278"/>
        <end position="312"/>
    </location>
</feature>
<dbReference type="AlphaFoldDB" id="T0SAR3"/>
<organism evidence="3 4">
    <name type="scientific">Saprolegnia diclina (strain VS20)</name>
    <dbReference type="NCBI Taxonomy" id="1156394"/>
    <lineage>
        <taxon>Eukaryota</taxon>
        <taxon>Sar</taxon>
        <taxon>Stramenopiles</taxon>
        <taxon>Oomycota</taxon>
        <taxon>Saprolegniomycetes</taxon>
        <taxon>Saprolegniales</taxon>
        <taxon>Saprolegniaceae</taxon>
        <taxon>Saprolegnia</taxon>
    </lineage>
</organism>
<evidence type="ECO:0000313" key="3">
    <source>
        <dbReference type="EMBL" id="EQC42428.1"/>
    </source>
</evidence>
<feature type="region of interest" description="Disordered" evidence="2">
    <location>
        <begin position="215"/>
        <end position="260"/>
    </location>
</feature>
<feature type="region of interest" description="Disordered" evidence="2">
    <location>
        <begin position="55"/>
        <end position="74"/>
    </location>
</feature>
<sequence>MYGLRAATRSSVERSIFRCQWICGNILEFLCESLHLVIPEFAAIRQAASCSNPPACPRRRRVTGPQPRSSPASAWGTAHLAMGSTYPAPAAEGDGPRLSDKDALFDRLQTKFRENYIMVFPVQKIVTIVDSMHVGQDGYRWFDPATPRPARVSAEDLRDVQRILEDQCSAHDWAILVDLVQECKATAATKEYAVVMAFHNKLVTIRKHIKDHVARNKPQPCDGQAAQKQSAPASSPADGMPTGPPTPTEKSAKKATRHAKGLLTSEAEEIMSDMLAYANTKDDEIAELKQALETAQAENVQLKSKLETSHQERVKVSRRLQELVDVCQLGDDVMNLGVSMSFI</sequence>
<dbReference type="VEuPathDB" id="FungiDB:SDRG_00163"/>
<gene>
    <name evidence="3" type="ORF">SDRG_00163</name>
</gene>
<reference evidence="3 4" key="1">
    <citation type="submission" date="2012-04" db="EMBL/GenBank/DDBJ databases">
        <title>The Genome Sequence of Saprolegnia declina VS20.</title>
        <authorList>
            <consortium name="The Broad Institute Genome Sequencing Platform"/>
            <person name="Russ C."/>
            <person name="Nusbaum C."/>
            <person name="Tyler B."/>
            <person name="van West P."/>
            <person name="Dieguez-Uribeondo J."/>
            <person name="de Bruijn I."/>
            <person name="Tripathy S."/>
            <person name="Jiang R."/>
            <person name="Young S.K."/>
            <person name="Zeng Q."/>
            <person name="Gargeya S."/>
            <person name="Fitzgerald M."/>
            <person name="Haas B."/>
            <person name="Abouelleil A."/>
            <person name="Alvarado L."/>
            <person name="Arachchi H.M."/>
            <person name="Berlin A."/>
            <person name="Chapman S.B."/>
            <person name="Goldberg J."/>
            <person name="Griggs A."/>
            <person name="Gujja S."/>
            <person name="Hansen M."/>
            <person name="Howarth C."/>
            <person name="Imamovic A."/>
            <person name="Larimer J."/>
            <person name="McCowen C."/>
            <person name="Montmayeur A."/>
            <person name="Murphy C."/>
            <person name="Neiman D."/>
            <person name="Pearson M."/>
            <person name="Priest M."/>
            <person name="Roberts A."/>
            <person name="Saif S."/>
            <person name="Shea T."/>
            <person name="Sisk P."/>
            <person name="Sykes S."/>
            <person name="Wortman J."/>
            <person name="Nusbaum C."/>
            <person name="Birren B."/>
        </authorList>
    </citation>
    <scope>NUCLEOTIDE SEQUENCE [LARGE SCALE GENOMIC DNA]</scope>
    <source>
        <strain evidence="3 4">VS20</strain>
    </source>
</reference>
<dbReference type="OrthoDB" id="10543542at2759"/>
<dbReference type="GeneID" id="19940890"/>
<accession>T0SAR3</accession>
<dbReference type="OMA" id="WAILVEL"/>
<evidence type="ECO:0000256" key="2">
    <source>
        <dbReference type="SAM" id="MobiDB-lite"/>
    </source>
</evidence>
<dbReference type="Proteomes" id="UP000030762">
    <property type="component" value="Unassembled WGS sequence"/>
</dbReference>
<name>T0SAR3_SAPDV</name>
<evidence type="ECO:0000313" key="4">
    <source>
        <dbReference type="Proteomes" id="UP000030762"/>
    </source>
</evidence>
<proteinExistence type="predicted"/>
<protein>
    <submittedName>
        <fullName evidence="3">Uncharacterized protein</fullName>
    </submittedName>
</protein>
<feature type="compositionally biased region" description="Low complexity" evidence="2">
    <location>
        <begin position="224"/>
        <end position="237"/>
    </location>
</feature>
<dbReference type="InParanoid" id="T0SAR3"/>
<keyword evidence="4" id="KW-1185">Reference proteome</keyword>